<dbReference type="AlphaFoldDB" id="B9TF73"/>
<dbReference type="EMBL" id="EQ979577">
    <property type="protein sequence ID" value="EEF25492.1"/>
    <property type="molecule type" value="Genomic_DNA"/>
</dbReference>
<evidence type="ECO:0000313" key="2">
    <source>
        <dbReference type="Proteomes" id="UP000008311"/>
    </source>
</evidence>
<organism evidence="1 2">
    <name type="scientific">Ricinus communis</name>
    <name type="common">Castor bean</name>
    <dbReference type="NCBI Taxonomy" id="3988"/>
    <lineage>
        <taxon>Eukaryota</taxon>
        <taxon>Viridiplantae</taxon>
        <taxon>Streptophyta</taxon>
        <taxon>Embryophyta</taxon>
        <taxon>Tracheophyta</taxon>
        <taxon>Spermatophyta</taxon>
        <taxon>Magnoliopsida</taxon>
        <taxon>eudicotyledons</taxon>
        <taxon>Gunneridae</taxon>
        <taxon>Pentapetalae</taxon>
        <taxon>rosids</taxon>
        <taxon>fabids</taxon>
        <taxon>Malpighiales</taxon>
        <taxon>Euphorbiaceae</taxon>
        <taxon>Acalyphoideae</taxon>
        <taxon>Acalypheae</taxon>
        <taxon>Ricinus</taxon>
    </lineage>
</organism>
<dbReference type="InParanoid" id="B9TF73"/>
<gene>
    <name evidence="1" type="ORF">RCOM_1890400</name>
</gene>
<reference evidence="2" key="1">
    <citation type="journal article" date="2010" name="Nat. Biotechnol.">
        <title>Draft genome sequence of the oilseed species Ricinus communis.</title>
        <authorList>
            <person name="Chan A.P."/>
            <person name="Crabtree J."/>
            <person name="Zhao Q."/>
            <person name="Lorenzi H."/>
            <person name="Orvis J."/>
            <person name="Puiu D."/>
            <person name="Melake-Berhan A."/>
            <person name="Jones K.M."/>
            <person name="Redman J."/>
            <person name="Chen G."/>
            <person name="Cahoon E.B."/>
            <person name="Gedil M."/>
            <person name="Stanke M."/>
            <person name="Haas B.J."/>
            <person name="Wortman J.R."/>
            <person name="Fraser-Liggett C.M."/>
            <person name="Ravel J."/>
            <person name="Rabinowicz P.D."/>
        </authorList>
    </citation>
    <scope>NUCLEOTIDE SEQUENCE [LARGE SCALE GENOMIC DNA]</scope>
    <source>
        <strain evidence="2">cv. Hale</strain>
    </source>
</reference>
<evidence type="ECO:0000313" key="1">
    <source>
        <dbReference type="EMBL" id="EEF25492.1"/>
    </source>
</evidence>
<sequence>MVVHGPAGRRQHQVAGLPLVAVARHHAVARARKVVVDGCRYVAMRTVDDLRRTNCHRGEEVRRDAVGAARHRVVHHVQAAADVVAAQRLEL</sequence>
<protein>
    <submittedName>
        <fullName evidence="1">Uncharacterized protein</fullName>
    </submittedName>
</protein>
<dbReference type="Proteomes" id="UP000008311">
    <property type="component" value="Unassembled WGS sequence"/>
</dbReference>
<name>B9TF73_RICCO</name>
<accession>B9TF73</accession>
<proteinExistence type="predicted"/>
<feature type="non-terminal residue" evidence="1">
    <location>
        <position position="91"/>
    </location>
</feature>
<keyword evidence="2" id="KW-1185">Reference proteome</keyword>